<dbReference type="Proteomes" id="UP000005695">
    <property type="component" value="Unassembled WGS sequence"/>
</dbReference>
<reference evidence="9" key="2">
    <citation type="submission" date="2006-05" db="EMBL/GenBank/DDBJ databases">
        <title>Sequencing of the draft genome and assembly of Desulfuromonas acetoxidans DSM 684.</title>
        <authorList>
            <consortium name="US DOE Joint Genome Institute (JGI-PGF)"/>
            <person name="Copeland A."/>
            <person name="Lucas S."/>
            <person name="Lapidus A."/>
            <person name="Barry K."/>
            <person name="Detter J.C."/>
            <person name="Glavina del Rio T."/>
            <person name="Hammon N."/>
            <person name="Israni S."/>
            <person name="Dalin E."/>
            <person name="Tice H."/>
            <person name="Bruce D."/>
            <person name="Pitluck S."/>
            <person name="Richardson P."/>
        </authorList>
    </citation>
    <scope>NUCLEOTIDE SEQUENCE [LARGE SCALE GENOMIC DNA]</scope>
    <source>
        <strain evidence="9">DSM 684</strain>
    </source>
</reference>
<evidence type="ECO:0000313" key="9">
    <source>
        <dbReference type="EMBL" id="EAT17222.1"/>
    </source>
</evidence>
<evidence type="ECO:0000256" key="1">
    <source>
        <dbReference type="ARBA" id="ARBA00023224"/>
    </source>
</evidence>
<feature type="transmembrane region" description="Helical" evidence="6">
    <location>
        <begin position="12"/>
        <end position="32"/>
    </location>
</feature>
<protein>
    <submittedName>
        <fullName evidence="9">Methyl-accepting chemotaxis sensory transducer</fullName>
    </submittedName>
</protein>
<proteinExistence type="inferred from homology"/>
<feature type="compositionally biased region" description="Polar residues" evidence="5">
    <location>
        <begin position="523"/>
        <end position="540"/>
    </location>
</feature>
<dbReference type="Gene3D" id="1.10.287.950">
    <property type="entry name" value="Methyl-accepting chemotaxis protein"/>
    <property type="match status" value="1"/>
</dbReference>
<dbReference type="InterPro" id="IPR003660">
    <property type="entry name" value="HAMP_dom"/>
</dbReference>
<dbReference type="CDD" id="cd18773">
    <property type="entry name" value="PDC1_HK_sensor"/>
    <property type="match status" value="1"/>
</dbReference>
<dbReference type="PROSITE" id="PS50111">
    <property type="entry name" value="CHEMOTAXIS_TRANSDUC_2"/>
    <property type="match status" value="1"/>
</dbReference>
<organism evidence="9 10">
    <name type="scientific">Desulfuromonas acetoxidans (strain DSM 684 / 11070)</name>
    <dbReference type="NCBI Taxonomy" id="281689"/>
    <lineage>
        <taxon>Bacteria</taxon>
        <taxon>Pseudomonadati</taxon>
        <taxon>Thermodesulfobacteriota</taxon>
        <taxon>Desulfuromonadia</taxon>
        <taxon>Desulfuromonadales</taxon>
        <taxon>Desulfuromonadaceae</taxon>
        <taxon>Desulfuromonas</taxon>
    </lineage>
</organism>
<keyword evidence="6" id="KW-0472">Membrane</keyword>
<dbReference type="AlphaFoldDB" id="Q1K481"/>
<keyword evidence="10" id="KW-1185">Reference proteome</keyword>
<keyword evidence="6" id="KW-1133">Transmembrane helix</keyword>
<dbReference type="CDD" id="cd06225">
    <property type="entry name" value="HAMP"/>
    <property type="match status" value="2"/>
</dbReference>
<reference evidence="9" key="1">
    <citation type="submission" date="2006-05" db="EMBL/GenBank/DDBJ databases">
        <title>Annotation of the draft genome assembly of Desulfuromonas acetoxidans DSM 684.</title>
        <authorList>
            <consortium name="US DOE Joint Genome Institute (JGI-ORNL)"/>
            <person name="Larimer F."/>
            <person name="Land M."/>
            <person name="Hauser L."/>
        </authorList>
    </citation>
    <scope>NUCLEOTIDE SEQUENCE [LARGE SCALE GENOMIC DNA]</scope>
    <source>
        <strain evidence="9">DSM 684</strain>
    </source>
</reference>
<keyword evidence="1 3" id="KW-0807">Transducer</keyword>
<dbReference type="GO" id="GO:0016020">
    <property type="term" value="C:membrane"/>
    <property type="evidence" value="ECO:0007669"/>
    <property type="project" value="InterPro"/>
</dbReference>
<comment type="caution">
    <text evidence="9">The sequence shown here is derived from an EMBL/GenBank/DDBJ whole genome shotgun (WGS) entry which is preliminary data.</text>
</comment>
<accession>Q1K481</accession>
<sequence>MNFLRTSLKKRLVLQFLLVALIPIGIVEFLSFTATRDALDEAALEKVQMVNEVNRERLLEYFDDLFTDLEVLARSQDVDTALDRLGSYHQRTGQKGNAPFDVTSSSYRDISKGIDPFLRDFLINYEYHDLLLICGTHGHVMYSVEQESDFGANLSNGSLSSSALADVWNQVMNGRKQVVLDFVDYEPSGMPIAFAAVPVLDAQGEPRAVIAVKISIDAINEIVENHGQFGDTGESYVVGSDTMLRSELRFAPGQVLKQQVATPAIKQAINDQASLGFETNYAGKKVLGAYDDVGFNERGYGFEWVVVSEIEEDEALAPVSALRLHILLVSFPVALLACWFGWWAAGKIVAPVRRMLVNFEHLAEGDLEQADAHVTCHDELGRMQKAFARMLRSFRQRNEQITRIAAGDLDVEVEIASERDKAGLAMQEMVDSLKAITVSARHISEGDLSVEIVERSERDELGLALKMMITNLRDIIGELVSGTTTLAASVSQLSTTSSLLAASAAETSSSMAEVTATVDEVRQTSQVSSDRAQDVATTSEEASRHSEQGSEATQKTATGMSVIKEEMDYIAESIVSLSEQSQNVGEIVDTVTDLADQSNLLSVNASIEAAKAGEHGKGFTVVAQEVKSLAAQSKQSTEQIKRILSDIQKATGSAVMATERGTKAVQAGVDLMAQTEETFQVMTGNINTSAEFAMQIASSSQQQLAGVEQVAQAMLTIKDAGQQNMDSARQLEDATQRLETLANNLKQLSERFTL</sequence>
<dbReference type="SUPFAM" id="SSF158472">
    <property type="entry name" value="HAMP domain-like"/>
    <property type="match status" value="1"/>
</dbReference>
<dbReference type="SMART" id="SM00283">
    <property type="entry name" value="MA"/>
    <property type="match status" value="1"/>
</dbReference>
<name>Q1K481_DESA6</name>
<dbReference type="Gene3D" id="3.30.450.20">
    <property type="entry name" value="PAS domain"/>
    <property type="match status" value="1"/>
</dbReference>
<feature type="domain" description="HAMP" evidence="8">
    <location>
        <begin position="346"/>
        <end position="399"/>
    </location>
</feature>
<evidence type="ECO:0000256" key="3">
    <source>
        <dbReference type="PROSITE-ProRule" id="PRU00284"/>
    </source>
</evidence>
<dbReference type="RefSeq" id="WP_005997454.1">
    <property type="nucleotide sequence ID" value="NZ_AAEW02000001.1"/>
</dbReference>
<feature type="domain" description="HAMP" evidence="8">
    <location>
        <begin position="427"/>
        <end position="477"/>
    </location>
</feature>
<dbReference type="PANTHER" id="PTHR32089">
    <property type="entry name" value="METHYL-ACCEPTING CHEMOTAXIS PROTEIN MCPB"/>
    <property type="match status" value="1"/>
</dbReference>
<evidence type="ECO:0000256" key="6">
    <source>
        <dbReference type="SAM" id="Phobius"/>
    </source>
</evidence>
<feature type="domain" description="Methyl-accepting transducer" evidence="7">
    <location>
        <begin position="482"/>
        <end position="718"/>
    </location>
</feature>
<dbReference type="SMART" id="SM00304">
    <property type="entry name" value="HAMP"/>
    <property type="match status" value="2"/>
</dbReference>
<dbReference type="PROSITE" id="PS50885">
    <property type="entry name" value="HAMP"/>
    <property type="match status" value="2"/>
</dbReference>
<keyword evidence="4" id="KW-0175">Coiled coil</keyword>
<dbReference type="Gene3D" id="6.10.340.10">
    <property type="match status" value="1"/>
</dbReference>
<dbReference type="OrthoDB" id="2489132at2"/>
<dbReference type="SUPFAM" id="SSF58104">
    <property type="entry name" value="Methyl-accepting chemotaxis protein (MCP) signaling domain"/>
    <property type="match status" value="1"/>
</dbReference>
<evidence type="ECO:0000256" key="4">
    <source>
        <dbReference type="SAM" id="Coils"/>
    </source>
</evidence>
<evidence type="ECO:0000256" key="2">
    <source>
        <dbReference type="ARBA" id="ARBA00029447"/>
    </source>
</evidence>
<keyword evidence="6" id="KW-0812">Transmembrane</keyword>
<evidence type="ECO:0000313" key="10">
    <source>
        <dbReference type="Proteomes" id="UP000005695"/>
    </source>
</evidence>
<dbReference type="EMBL" id="AAEW02000001">
    <property type="protein sequence ID" value="EAT17222.1"/>
    <property type="molecule type" value="Genomic_DNA"/>
</dbReference>
<dbReference type="Pfam" id="PF00015">
    <property type="entry name" value="MCPsignal"/>
    <property type="match status" value="1"/>
</dbReference>
<evidence type="ECO:0000256" key="5">
    <source>
        <dbReference type="SAM" id="MobiDB-lite"/>
    </source>
</evidence>
<evidence type="ECO:0000259" key="8">
    <source>
        <dbReference type="PROSITE" id="PS50885"/>
    </source>
</evidence>
<dbReference type="CDD" id="cd11386">
    <property type="entry name" value="MCP_signal"/>
    <property type="match status" value="1"/>
</dbReference>
<dbReference type="Pfam" id="PF00672">
    <property type="entry name" value="HAMP"/>
    <property type="match status" value="2"/>
</dbReference>
<comment type="similarity">
    <text evidence="2">Belongs to the methyl-accepting chemotaxis (MCP) protein family.</text>
</comment>
<evidence type="ECO:0000259" key="7">
    <source>
        <dbReference type="PROSITE" id="PS50111"/>
    </source>
</evidence>
<feature type="region of interest" description="Disordered" evidence="5">
    <location>
        <begin position="519"/>
        <end position="557"/>
    </location>
</feature>
<dbReference type="GO" id="GO:0007165">
    <property type="term" value="P:signal transduction"/>
    <property type="evidence" value="ECO:0007669"/>
    <property type="project" value="UniProtKB-KW"/>
</dbReference>
<dbReference type="InterPro" id="IPR004089">
    <property type="entry name" value="MCPsignal_dom"/>
</dbReference>
<dbReference type="PANTHER" id="PTHR32089:SF112">
    <property type="entry name" value="LYSOZYME-LIKE PROTEIN-RELATED"/>
    <property type="match status" value="1"/>
</dbReference>
<gene>
    <name evidence="9" type="ORF">Dace_3088</name>
</gene>
<feature type="coiled-coil region" evidence="4">
    <location>
        <begin position="717"/>
        <end position="751"/>
    </location>
</feature>